<protein>
    <submittedName>
        <fullName evidence="1">Uncharacterized protein</fullName>
    </submittedName>
</protein>
<feature type="non-terminal residue" evidence="1">
    <location>
        <position position="1"/>
    </location>
</feature>
<proteinExistence type="predicted"/>
<sequence length="167" mass="19179">IVQTDNDRGIKDFGSVRLTKIDSEFGLDKQPTDNAKTLAPKKEVRSQHSGDVRHITFFDKKSEMKTKQRSSLLLQTEPEHLRYYLNYEGRLSIRVVASVESEKMNLEHYKIEIVLSILDEIFSKIGIAPEVVSIDDQLNKVLSTKSMMKFVTYPALKEKMKGKTKTE</sequence>
<dbReference type="AlphaFoldDB" id="A0A1B6K9K6"/>
<gene>
    <name evidence="1" type="ORF">g.5585</name>
</gene>
<accession>A0A1B6K9K6</accession>
<feature type="non-terminal residue" evidence="1">
    <location>
        <position position="167"/>
    </location>
</feature>
<reference evidence="1" key="1">
    <citation type="submission" date="2015-11" db="EMBL/GenBank/DDBJ databases">
        <title>De novo transcriptome assembly of four potential Pierce s Disease insect vectors from Arizona vineyards.</title>
        <authorList>
            <person name="Tassone E.E."/>
        </authorList>
    </citation>
    <scope>NUCLEOTIDE SEQUENCE</scope>
</reference>
<organism evidence="1">
    <name type="scientific">Graphocephala atropunctata</name>
    <dbReference type="NCBI Taxonomy" id="36148"/>
    <lineage>
        <taxon>Eukaryota</taxon>
        <taxon>Metazoa</taxon>
        <taxon>Ecdysozoa</taxon>
        <taxon>Arthropoda</taxon>
        <taxon>Hexapoda</taxon>
        <taxon>Insecta</taxon>
        <taxon>Pterygota</taxon>
        <taxon>Neoptera</taxon>
        <taxon>Paraneoptera</taxon>
        <taxon>Hemiptera</taxon>
        <taxon>Auchenorrhyncha</taxon>
        <taxon>Membracoidea</taxon>
        <taxon>Cicadellidae</taxon>
        <taxon>Cicadellinae</taxon>
        <taxon>Cicadellini</taxon>
        <taxon>Graphocephala</taxon>
    </lineage>
</organism>
<dbReference type="EMBL" id="GEBQ01031872">
    <property type="protein sequence ID" value="JAT08105.1"/>
    <property type="molecule type" value="Transcribed_RNA"/>
</dbReference>
<evidence type="ECO:0000313" key="1">
    <source>
        <dbReference type="EMBL" id="JAT08105.1"/>
    </source>
</evidence>
<name>A0A1B6K9K6_9HEMI</name>